<sequence length="118" mass="13090">MEITEGEVYNDLRERGFAPEVVVRMRRPRDRAPMPLVLVKVSKDQKNIYHLTEVLSLEISVEALKANPSIGQCYRCQRFGHAQSRCTAPRKCVACAGDHEPGSAGILHTTKGDPGNLC</sequence>
<comment type="caution">
    <text evidence="2">The sequence shown here is derived from an EMBL/GenBank/DDBJ whole genome shotgun (WGS) entry which is preliminary data.</text>
</comment>
<organism evidence="2 3">
    <name type="scientific">Popillia japonica</name>
    <name type="common">Japanese beetle</name>
    <dbReference type="NCBI Taxonomy" id="7064"/>
    <lineage>
        <taxon>Eukaryota</taxon>
        <taxon>Metazoa</taxon>
        <taxon>Ecdysozoa</taxon>
        <taxon>Arthropoda</taxon>
        <taxon>Hexapoda</taxon>
        <taxon>Insecta</taxon>
        <taxon>Pterygota</taxon>
        <taxon>Neoptera</taxon>
        <taxon>Endopterygota</taxon>
        <taxon>Coleoptera</taxon>
        <taxon>Polyphaga</taxon>
        <taxon>Scarabaeiformia</taxon>
        <taxon>Scarabaeidae</taxon>
        <taxon>Rutelinae</taxon>
        <taxon>Popillia</taxon>
    </lineage>
</organism>
<keyword evidence="3" id="KW-1185">Reference proteome</keyword>
<feature type="domain" description="Pre-C2HC" evidence="1">
    <location>
        <begin position="7"/>
        <end position="64"/>
    </location>
</feature>
<dbReference type="SUPFAM" id="SSF57756">
    <property type="entry name" value="Retrovirus zinc finger-like domains"/>
    <property type="match status" value="1"/>
</dbReference>
<dbReference type="GO" id="GO:0008270">
    <property type="term" value="F:zinc ion binding"/>
    <property type="evidence" value="ECO:0007669"/>
    <property type="project" value="InterPro"/>
</dbReference>
<dbReference type="Pfam" id="PF07530">
    <property type="entry name" value="PRE_C2HC"/>
    <property type="match status" value="1"/>
</dbReference>
<reference evidence="2 3" key="1">
    <citation type="journal article" date="2024" name="BMC Genomics">
        <title>De novo assembly and annotation of Popillia japonica's genome with initial clues to its potential as an invasive pest.</title>
        <authorList>
            <person name="Cucini C."/>
            <person name="Boschi S."/>
            <person name="Funari R."/>
            <person name="Cardaioli E."/>
            <person name="Iannotti N."/>
            <person name="Marturano G."/>
            <person name="Paoli F."/>
            <person name="Bruttini M."/>
            <person name="Carapelli A."/>
            <person name="Frati F."/>
            <person name="Nardi F."/>
        </authorList>
    </citation>
    <scope>NUCLEOTIDE SEQUENCE [LARGE SCALE GENOMIC DNA]</scope>
    <source>
        <strain evidence="2">DMR45628</strain>
    </source>
</reference>
<evidence type="ECO:0000313" key="3">
    <source>
        <dbReference type="Proteomes" id="UP001458880"/>
    </source>
</evidence>
<evidence type="ECO:0000313" key="2">
    <source>
        <dbReference type="EMBL" id="KAK9703808.1"/>
    </source>
</evidence>
<dbReference type="Gene3D" id="4.10.60.10">
    <property type="entry name" value="Zinc finger, CCHC-type"/>
    <property type="match status" value="1"/>
</dbReference>
<dbReference type="InterPro" id="IPR006579">
    <property type="entry name" value="Pre_C2HC_dom"/>
</dbReference>
<dbReference type="EMBL" id="JASPKY010000363">
    <property type="protein sequence ID" value="KAK9703808.1"/>
    <property type="molecule type" value="Genomic_DNA"/>
</dbReference>
<evidence type="ECO:0000259" key="1">
    <source>
        <dbReference type="Pfam" id="PF07530"/>
    </source>
</evidence>
<dbReference type="AlphaFoldDB" id="A0AAW1JJ71"/>
<dbReference type="GO" id="GO:0003676">
    <property type="term" value="F:nucleic acid binding"/>
    <property type="evidence" value="ECO:0007669"/>
    <property type="project" value="InterPro"/>
</dbReference>
<dbReference type="InterPro" id="IPR036875">
    <property type="entry name" value="Znf_CCHC_sf"/>
</dbReference>
<gene>
    <name evidence="2" type="ORF">QE152_g29119</name>
</gene>
<protein>
    <submittedName>
        <fullName evidence="2">Zinc finger associated protein</fullName>
    </submittedName>
</protein>
<proteinExistence type="predicted"/>
<dbReference type="Proteomes" id="UP001458880">
    <property type="component" value="Unassembled WGS sequence"/>
</dbReference>
<name>A0AAW1JJ71_POPJA</name>
<accession>A0AAW1JJ71</accession>